<dbReference type="GO" id="GO:0006043">
    <property type="term" value="P:glucosamine catabolic process"/>
    <property type="evidence" value="ECO:0007669"/>
    <property type="project" value="TreeGrafter"/>
</dbReference>
<accession>A0A1Y4JU27</accession>
<dbReference type="GO" id="GO:0019262">
    <property type="term" value="P:N-acetylneuraminate catabolic process"/>
    <property type="evidence" value="ECO:0007669"/>
    <property type="project" value="TreeGrafter"/>
</dbReference>
<feature type="domain" description="Glucosamine/galactosamine-6-phosphate isomerase" evidence="1">
    <location>
        <begin position="17"/>
        <end position="238"/>
    </location>
</feature>
<dbReference type="GO" id="GO:0006046">
    <property type="term" value="P:N-acetylglucosamine catabolic process"/>
    <property type="evidence" value="ECO:0007669"/>
    <property type="project" value="TreeGrafter"/>
</dbReference>
<dbReference type="AlphaFoldDB" id="A0A1Y4JU27"/>
<dbReference type="CDD" id="cd01399">
    <property type="entry name" value="GlcN6P_deaminase"/>
    <property type="match status" value="1"/>
</dbReference>
<gene>
    <name evidence="2" type="ORF">B5F24_13895</name>
</gene>
<name>A0A1Y4JU27_9BACE</name>
<dbReference type="GO" id="GO:0042802">
    <property type="term" value="F:identical protein binding"/>
    <property type="evidence" value="ECO:0007669"/>
    <property type="project" value="TreeGrafter"/>
</dbReference>
<sequence length="260" mass="29508">MNIQEIKTETLLTRIYPDREMLGEEAARLAAVKVNKLLNQKEEINILFAAAPSQNEFLAALQNQDIPWKRINALHMDEYIGLAQDAPQRFGNFLKERIFDIVPFKSIHYLYRKNEIPQSICQRYEKVLNQYPIDIVFMGIGENGHIAFNDPHVALFNDPQSVKTVFLDEICRMQQVHDGCFRSLSEVPQQAVTVTIPTIMKAQCLLCMVPGVQKAHAVKETLYGPISTQCPASILRTHPQATLFCDKDSASLLPLKTNLL</sequence>
<dbReference type="EMBL" id="NFKE01000011">
    <property type="protein sequence ID" value="OUP32722.1"/>
    <property type="molecule type" value="Genomic_DNA"/>
</dbReference>
<dbReference type="SUPFAM" id="SSF100950">
    <property type="entry name" value="NagB/RpiA/CoA transferase-like"/>
    <property type="match status" value="1"/>
</dbReference>
<dbReference type="PANTHER" id="PTHR11280">
    <property type="entry name" value="GLUCOSAMINE-6-PHOSPHATE ISOMERASE"/>
    <property type="match status" value="1"/>
</dbReference>
<proteinExistence type="predicted"/>
<dbReference type="Gene3D" id="3.40.50.1360">
    <property type="match status" value="1"/>
</dbReference>
<reference evidence="3" key="1">
    <citation type="submission" date="2017-04" db="EMBL/GenBank/DDBJ databases">
        <title>Function of individual gut microbiota members based on whole genome sequencing of pure cultures obtained from chicken caecum.</title>
        <authorList>
            <person name="Medvecky M."/>
            <person name="Cejkova D."/>
            <person name="Polansky O."/>
            <person name="Karasova D."/>
            <person name="Kubasova T."/>
            <person name="Cizek A."/>
            <person name="Rychlik I."/>
        </authorList>
    </citation>
    <scope>NUCLEOTIDE SEQUENCE [LARGE SCALE GENOMIC DNA]</scope>
    <source>
        <strain evidence="3">An189</strain>
    </source>
</reference>
<dbReference type="GO" id="GO:0005975">
    <property type="term" value="P:carbohydrate metabolic process"/>
    <property type="evidence" value="ECO:0007669"/>
    <property type="project" value="InterPro"/>
</dbReference>
<dbReference type="PANTHER" id="PTHR11280:SF6">
    <property type="entry name" value="GLUCOSAMINE-6-PHOSPHATE ISOMERASE NAGB"/>
    <property type="match status" value="1"/>
</dbReference>
<dbReference type="GO" id="GO:0004342">
    <property type="term" value="F:glucosamine-6-phosphate deaminase activity"/>
    <property type="evidence" value="ECO:0007669"/>
    <property type="project" value="InterPro"/>
</dbReference>
<protein>
    <submittedName>
        <fullName evidence="2">Glucosamine-6-phosphate deaminase</fullName>
    </submittedName>
</protein>
<comment type="caution">
    <text evidence="2">The sequence shown here is derived from an EMBL/GenBank/DDBJ whole genome shotgun (WGS) entry which is preliminary data.</text>
</comment>
<dbReference type="GO" id="GO:0005737">
    <property type="term" value="C:cytoplasm"/>
    <property type="evidence" value="ECO:0007669"/>
    <property type="project" value="TreeGrafter"/>
</dbReference>
<evidence type="ECO:0000313" key="3">
    <source>
        <dbReference type="Proteomes" id="UP000196587"/>
    </source>
</evidence>
<organism evidence="2 3">
    <name type="scientific">Bacteroides clarus</name>
    <dbReference type="NCBI Taxonomy" id="626929"/>
    <lineage>
        <taxon>Bacteria</taxon>
        <taxon>Pseudomonadati</taxon>
        <taxon>Bacteroidota</taxon>
        <taxon>Bacteroidia</taxon>
        <taxon>Bacteroidales</taxon>
        <taxon>Bacteroidaceae</taxon>
        <taxon>Bacteroides</taxon>
    </lineage>
</organism>
<dbReference type="InterPro" id="IPR004547">
    <property type="entry name" value="Glucosamine6P_isomerase"/>
</dbReference>
<dbReference type="InterPro" id="IPR006148">
    <property type="entry name" value="Glc/Gal-6P_isomerase"/>
</dbReference>
<dbReference type="Proteomes" id="UP000196587">
    <property type="component" value="Unassembled WGS sequence"/>
</dbReference>
<dbReference type="RefSeq" id="WP_087413292.1">
    <property type="nucleotide sequence ID" value="NZ_CALIXP010000044.1"/>
</dbReference>
<dbReference type="InterPro" id="IPR037171">
    <property type="entry name" value="NagB/RpiA_transferase-like"/>
</dbReference>
<evidence type="ECO:0000313" key="2">
    <source>
        <dbReference type="EMBL" id="OUP32722.1"/>
    </source>
</evidence>
<evidence type="ECO:0000259" key="1">
    <source>
        <dbReference type="Pfam" id="PF01182"/>
    </source>
</evidence>
<dbReference type="Pfam" id="PF01182">
    <property type="entry name" value="Glucosamine_iso"/>
    <property type="match status" value="1"/>
</dbReference>